<dbReference type="OrthoDB" id="61481at2"/>
<dbReference type="AlphaFoldDB" id="A0A454JMF1"/>
<dbReference type="PANTHER" id="PTHR30388">
    <property type="entry name" value="ALDEHYDE OXIDOREDUCTASE MOLYBDENUM COFACTOR ASSEMBLY PROTEIN"/>
    <property type="match status" value="1"/>
</dbReference>
<name>A0A454JMF1_9NEIS</name>
<comment type="caution">
    <text evidence="3">The sequence shown here is derived from an EMBL/GenBank/DDBJ whole genome shotgun (WGS) entry which is preliminary data.</text>
</comment>
<gene>
    <name evidence="3" type="primary">xdhC</name>
    <name evidence="3" type="ORF">EAY64_03300</name>
</gene>
<keyword evidence="4" id="KW-1185">Reference proteome</keyword>
<accession>A0A454JMF1</accession>
<sequence>MRRMEKDGAMLLEGDWLTVLRRQLPQQGQAMLVTVVRSQGQVPRETGARLALADDWQADSLGGGWLEQQACMHARRLLAEPPAVRQCTCFQLGPTGDYCCAGKVWLLFEKLGKQDELWLELAWQARCEGRVLRRTLQLDCAAPVSCSWPAGSAEGVRWLPEQSVLQDDLAAPQLTVVLCGAGHVGRAVGRLLGELPVRLIWLDNRPEVFPVACPEHITTLQGGVELISHMPANACWLVMTDSDLLDFCWVEQILQRADARYVGLHGSHSKLASFNLRLMGSLSLGQIASIRCPVGIAGIDSRQPAVVAIAVVAELLQLPGTTLPRPHSG</sequence>
<evidence type="ECO:0000259" key="1">
    <source>
        <dbReference type="Pfam" id="PF02625"/>
    </source>
</evidence>
<dbReference type="PANTHER" id="PTHR30388:SF6">
    <property type="entry name" value="XANTHINE DEHYDROGENASE SUBUNIT A-RELATED"/>
    <property type="match status" value="1"/>
</dbReference>
<dbReference type="RefSeq" id="WP_103523364.1">
    <property type="nucleotide sequence ID" value="NZ_JAIZDC010000006.1"/>
</dbReference>
<organism evidence="3 4">
    <name type="scientific">Aquitalea palustris</name>
    <dbReference type="NCBI Taxonomy" id="2480983"/>
    <lineage>
        <taxon>Bacteria</taxon>
        <taxon>Pseudomonadati</taxon>
        <taxon>Pseudomonadota</taxon>
        <taxon>Betaproteobacteria</taxon>
        <taxon>Neisseriales</taxon>
        <taxon>Chromobacteriaceae</taxon>
        <taxon>Aquitalea</taxon>
    </lineage>
</organism>
<reference evidence="3 4" key="1">
    <citation type="submission" date="2018-10" db="EMBL/GenBank/DDBJ databases">
        <title>Draft genome sequence of Aquitalea MWU14-2217 isolated from a wild cranberry bog in Provincetown, Massachusetts.</title>
        <authorList>
            <person name="Ebadzadsahrai G."/>
            <person name="Soby S."/>
        </authorList>
    </citation>
    <scope>NUCLEOTIDE SEQUENCE [LARGE SCALE GENOMIC DNA]</scope>
    <source>
        <strain evidence="3 4">MWU14-2217</strain>
    </source>
</reference>
<dbReference type="InterPro" id="IPR014308">
    <property type="entry name" value="Xanthine_DH_XdhC"/>
</dbReference>
<dbReference type="InterPro" id="IPR003777">
    <property type="entry name" value="XdhC_CoxI"/>
</dbReference>
<dbReference type="Proteomes" id="UP000274139">
    <property type="component" value="Unassembled WGS sequence"/>
</dbReference>
<dbReference type="EMBL" id="RFAR01000009">
    <property type="protein sequence ID" value="RMD01185.1"/>
    <property type="molecule type" value="Genomic_DNA"/>
</dbReference>
<dbReference type="NCBIfam" id="TIGR02964">
    <property type="entry name" value="xanthine_xdhC"/>
    <property type="match status" value="1"/>
</dbReference>
<dbReference type="InterPro" id="IPR052698">
    <property type="entry name" value="MoCofactor_Util/Proc"/>
</dbReference>
<evidence type="ECO:0000313" key="3">
    <source>
        <dbReference type="EMBL" id="RMD01185.1"/>
    </source>
</evidence>
<dbReference type="InterPro" id="IPR027051">
    <property type="entry name" value="XdhC_Rossmann_dom"/>
</dbReference>
<protein>
    <submittedName>
        <fullName evidence="3">Xanthine dehydrogenase accessory protein XdhC</fullName>
    </submittedName>
</protein>
<feature type="domain" description="XdhC Rossmann" evidence="2">
    <location>
        <begin position="176"/>
        <end position="315"/>
    </location>
</feature>
<dbReference type="Pfam" id="PF02625">
    <property type="entry name" value="XdhC_CoxI"/>
    <property type="match status" value="1"/>
</dbReference>
<dbReference type="Pfam" id="PF13478">
    <property type="entry name" value="XdhC_C"/>
    <property type="match status" value="1"/>
</dbReference>
<proteinExistence type="predicted"/>
<dbReference type="Gene3D" id="3.40.50.720">
    <property type="entry name" value="NAD(P)-binding Rossmann-like Domain"/>
    <property type="match status" value="1"/>
</dbReference>
<evidence type="ECO:0000259" key="2">
    <source>
        <dbReference type="Pfam" id="PF13478"/>
    </source>
</evidence>
<feature type="domain" description="XdhC- CoxI" evidence="1">
    <location>
        <begin position="26"/>
        <end position="80"/>
    </location>
</feature>
<evidence type="ECO:0000313" key="4">
    <source>
        <dbReference type="Proteomes" id="UP000274139"/>
    </source>
</evidence>